<dbReference type="InterPro" id="IPR000276">
    <property type="entry name" value="GPCR_Rhodpsn"/>
</dbReference>
<dbReference type="PRINTS" id="PR00237">
    <property type="entry name" value="GPCRRHODOPSN"/>
</dbReference>
<feature type="transmembrane region" description="Helical" evidence="6">
    <location>
        <begin position="13"/>
        <end position="38"/>
    </location>
</feature>
<keyword evidence="5" id="KW-0675">Receptor</keyword>
<feature type="transmembrane region" description="Helical" evidence="6">
    <location>
        <begin position="229"/>
        <end position="250"/>
    </location>
</feature>
<feature type="domain" description="G-protein coupled receptors family 1 profile" evidence="7">
    <location>
        <begin position="29"/>
        <end position="250"/>
    </location>
</feature>
<keyword evidence="9" id="KW-1185">Reference proteome</keyword>
<dbReference type="SUPFAM" id="SSF56219">
    <property type="entry name" value="DNase I-like"/>
    <property type="match status" value="1"/>
</dbReference>
<feature type="transmembrane region" description="Helical" evidence="6">
    <location>
        <begin position="175"/>
        <end position="197"/>
    </location>
</feature>
<keyword evidence="2 5" id="KW-0812">Transmembrane</keyword>
<evidence type="ECO:0000313" key="9">
    <source>
        <dbReference type="Proteomes" id="UP001159427"/>
    </source>
</evidence>
<keyword evidence="5" id="KW-0807">Transducer</keyword>
<evidence type="ECO:0000256" key="6">
    <source>
        <dbReference type="SAM" id="Phobius"/>
    </source>
</evidence>
<evidence type="ECO:0000256" key="4">
    <source>
        <dbReference type="ARBA" id="ARBA00023136"/>
    </source>
</evidence>
<feature type="transmembrane region" description="Helical" evidence="6">
    <location>
        <begin position="50"/>
        <end position="70"/>
    </location>
</feature>
<dbReference type="Gene3D" id="1.20.1070.10">
    <property type="entry name" value="Rhodopsin 7-helix transmembrane proteins"/>
    <property type="match status" value="1"/>
</dbReference>
<reference evidence="8 9" key="1">
    <citation type="submission" date="2022-05" db="EMBL/GenBank/DDBJ databases">
        <authorList>
            <consortium name="Genoscope - CEA"/>
            <person name="William W."/>
        </authorList>
    </citation>
    <scope>NUCLEOTIDE SEQUENCE [LARGE SCALE GENOMIC DNA]</scope>
</reference>
<dbReference type="CDD" id="cd00637">
    <property type="entry name" value="7tm_classA_rhodopsin-like"/>
    <property type="match status" value="1"/>
</dbReference>
<dbReference type="PANTHER" id="PTHR45698">
    <property type="entry name" value="TRACE AMINE-ASSOCIATED RECEPTOR 19N-RELATED"/>
    <property type="match status" value="1"/>
</dbReference>
<feature type="transmembrane region" description="Helical" evidence="6">
    <location>
        <begin position="133"/>
        <end position="155"/>
    </location>
</feature>
<comment type="subcellular location">
    <subcellularLocation>
        <location evidence="1">Membrane</location>
    </subcellularLocation>
</comment>
<evidence type="ECO:0000256" key="3">
    <source>
        <dbReference type="ARBA" id="ARBA00022989"/>
    </source>
</evidence>
<keyword evidence="4 6" id="KW-0472">Membrane</keyword>
<comment type="caution">
    <text evidence="8">The sequence shown here is derived from an EMBL/GenBank/DDBJ whole genome shotgun (WGS) entry which is preliminary data.</text>
</comment>
<dbReference type="InterPro" id="IPR036691">
    <property type="entry name" value="Endo/exonu/phosph_ase_sf"/>
</dbReference>
<dbReference type="Gene3D" id="3.60.10.10">
    <property type="entry name" value="Endonuclease/exonuclease/phosphatase"/>
    <property type="match status" value="1"/>
</dbReference>
<evidence type="ECO:0000256" key="2">
    <source>
        <dbReference type="ARBA" id="ARBA00022692"/>
    </source>
</evidence>
<keyword evidence="3 6" id="KW-1133">Transmembrane helix</keyword>
<name>A0ABN8PQB6_9CNID</name>
<dbReference type="Pfam" id="PF00001">
    <property type="entry name" value="7tm_1"/>
    <property type="match status" value="1"/>
</dbReference>
<evidence type="ECO:0000256" key="5">
    <source>
        <dbReference type="RuleBase" id="RU000688"/>
    </source>
</evidence>
<dbReference type="PANTHER" id="PTHR45698:SF1">
    <property type="entry name" value="TRACE AMINE-ASSOCIATED RECEPTOR 13C-LIKE"/>
    <property type="match status" value="1"/>
</dbReference>
<accession>A0ABN8PQB6</accession>
<dbReference type="SUPFAM" id="SSF81321">
    <property type="entry name" value="Family A G protein-coupled receptor-like"/>
    <property type="match status" value="1"/>
</dbReference>
<protein>
    <recommendedName>
        <fullName evidence="7">G-protein coupled receptors family 1 profile domain-containing protein</fullName>
    </recommendedName>
</protein>
<proteinExistence type="inferred from homology"/>
<organism evidence="8 9">
    <name type="scientific">Porites evermanni</name>
    <dbReference type="NCBI Taxonomy" id="104178"/>
    <lineage>
        <taxon>Eukaryota</taxon>
        <taxon>Metazoa</taxon>
        <taxon>Cnidaria</taxon>
        <taxon>Anthozoa</taxon>
        <taxon>Hexacorallia</taxon>
        <taxon>Scleractinia</taxon>
        <taxon>Fungiina</taxon>
        <taxon>Poritidae</taxon>
        <taxon>Porites</taxon>
    </lineage>
</organism>
<evidence type="ECO:0000259" key="7">
    <source>
        <dbReference type="PROSITE" id="PS50262"/>
    </source>
</evidence>
<dbReference type="PROSITE" id="PS50262">
    <property type="entry name" value="G_PROTEIN_RECEP_F1_2"/>
    <property type="match status" value="1"/>
</dbReference>
<evidence type="ECO:0000256" key="1">
    <source>
        <dbReference type="ARBA" id="ARBA00004370"/>
    </source>
</evidence>
<dbReference type="EMBL" id="CALNXI010000912">
    <property type="protein sequence ID" value="CAH3146501.1"/>
    <property type="molecule type" value="Genomic_DNA"/>
</dbReference>
<evidence type="ECO:0000313" key="8">
    <source>
        <dbReference type="EMBL" id="CAH3146501.1"/>
    </source>
</evidence>
<dbReference type="InterPro" id="IPR017452">
    <property type="entry name" value="GPCR_Rhodpsn_7TM"/>
</dbReference>
<keyword evidence="5" id="KW-0297">G-protein coupled receptor</keyword>
<sequence>MSALFTFSEPAQIGIRTAFSLLVAVNLIGNSLVCLVVLRNRSMRNTMNYLLVNLACADMMVAIFIAPQYILLHTFKHPHGSSGDYLCKFITGGNLMWIGGVVSVVSLIAIAFERYFAVLYPHDDKLRITKTKLKLIIPACWLFSLLWNFPLFFVVRYSKELDFCHEVWPEGWYMNAYSLGWLIVIGLLPLSIMTCLYSRVVYNLWVRGEQPVEVTQQALIKSRRRVTKMVLTVTVVCAVCWLPNLIVYVLDFYGLMSHGDLQPSANFDGSPLGTKYFNPFLEDPDTCQLLHNPDLDPDINMLSSTSNLLSRCTYMNSKQFNNLFSDSSNSNCFSLFHLNMRTLKKHSVDLEEYLSTLNTSFSAIGLSEPWLDTTSNDLYRIPGYHFTSKPRPVGSGGGVGIFLCDTYEYKKRCDLESMNCVLKSLFVEIVLPNNEKNVILGCLYKLPNVQTEIFDDEIKQVLAKIGFENKLCFLFGDFNINILNADSHVPTNGFIDLMYSDVFQWFLSSYL</sequence>
<dbReference type="PROSITE" id="PS00237">
    <property type="entry name" value="G_PROTEIN_RECEP_F1_1"/>
    <property type="match status" value="1"/>
</dbReference>
<dbReference type="Proteomes" id="UP001159427">
    <property type="component" value="Unassembled WGS sequence"/>
</dbReference>
<feature type="transmembrane region" description="Helical" evidence="6">
    <location>
        <begin position="90"/>
        <end position="112"/>
    </location>
</feature>
<comment type="similarity">
    <text evidence="5">Belongs to the G-protein coupled receptor 1 family.</text>
</comment>
<gene>
    <name evidence="8" type="ORF">PEVE_00043958</name>
</gene>